<dbReference type="EMBL" id="MWPH01000004">
    <property type="protein sequence ID" value="OVE83194.1"/>
    <property type="molecule type" value="Genomic_DNA"/>
</dbReference>
<feature type="coiled-coil region" evidence="1">
    <location>
        <begin position="18"/>
        <end position="45"/>
    </location>
</feature>
<reference evidence="2 3" key="1">
    <citation type="submission" date="2017-02" db="EMBL/GenBank/DDBJ databases">
        <title>Natronthermophilus aegyptiacus gen. nov.,sp. nov., an aerobic, extremely halophilic alkalithermophilic archaeon isolated from the athalassohaline Wadi An Natrun, Egypt.</title>
        <authorList>
            <person name="Zhao B."/>
        </authorList>
    </citation>
    <scope>NUCLEOTIDE SEQUENCE [LARGE SCALE GENOMIC DNA]</scope>
    <source>
        <strain evidence="2 3">CGMCC 1.3597</strain>
    </source>
</reference>
<name>A0A202E4R0_9EURY</name>
<organism evidence="2 3">
    <name type="scientific">Natronolimnobius baerhuensis</name>
    <dbReference type="NCBI Taxonomy" id="253108"/>
    <lineage>
        <taxon>Archaea</taxon>
        <taxon>Methanobacteriati</taxon>
        <taxon>Methanobacteriota</taxon>
        <taxon>Stenosarchaea group</taxon>
        <taxon>Halobacteria</taxon>
        <taxon>Halobacteriales</taxon>
        <taxon>Natrialbaceae</taxon>
        <taxon>Natronolimnobius</taxon>
    </lineage>
</organism>
<protein>
    <submittedName>
        <fullName evidence="2">Uncharacterized protein</fullName>
    </submittedName>
</protein>
<comment type="caution">
    <text evidence="2">The sequence shown here is derived from an EMBL/GenBank/DDBJ whole genome shotgun (WGS) entry which is preliminary data.</text>
</comment>
<sequence>MGATLANAGAVAETIELRDEREAERREELQEIGSLQQRLERQLAEESIDVPIGDETVEFRPFGREASQFAAVLQEHLENLDERDDVEAEFDEAVDRMYAIAAEHSKPEFADTDWWEAKFSIPRMIAILTLVNREGQALGGAEAKK</sequence>
<dbReference type="OrthoDB" id="380203at2157"/>
<dbReference type="Proteomes" id="UP000196084">
    <property type="component" value="Unassembled WGS sequence"/>
</dbReference>
<dbReference type="RefSeq" id="WP_054862425.1">
    <property type="nucleotide sequence ID" value="NZ_MWPH01000004.1"/>
</dbReference>
<evidence type="ECO:0000313" key="3">
    <source>
        <dbReference type="Proteomes" id="UP000196084"/>
    </source>
</evidence>
<keyword evidence="3" id="KW-1185">Reference proteome</keyword>
<evidence type="ECO:0000313" key="2">
    <source>
        <dbReference type="EMBL" id="OVE83194.1"/>
    </source>
</evidence>
<accession>A0A202E4R0</accession>
<keyword evidence="1" id="KW-0175">Coiled coil</keyword>
<gene>
    <name evidence="2" type="ORF">B2G88_17455</name>
</gene>
<dbReference type="AlphaFoldDB" id="A0A202E4R0"/>
<evidence type="ECO:0000256" key="1">
    <source>
        <dbReference type="SAM" id="Coils"/>
    </source>
</evidence>
<proteinExistence type="predicted"/>